<feature type="transmembrane region" description="Helical" evidence="1">
    <location>
        <begin position="157"/>
        <end position="180"/>
    </location>
</feature>
<dbReference type="STRING" id="2711.A0A067FKR5"/>
<feature type="transmembrane region" description="Helical" evidence="1">
    <location>
        <begin position="68"/>
        <end position="88"/>
    </location>
</feature>
<dbReference type="EMBL" id="KK784898">
    <property type="protein sequence ID" value="KDO66685.1"/>
    <property type="molecule type" value="Genomic_DNA"/>
</dbReference>
<dbReference type="AlphaFoldDB" id="A0A067FKR5"/>
<dbReference type="PANTHER" id="PTHR33430">
    <property type="entry name" value="MATERNAL EFFECT EMBRYO ARREST PROTEIN"/>
    <property type="match status" value="1"/>
</dbReference>
<name>A0A067FKR5_CITSI</name>
<gene>
    <name evidence="2" type="ORF">CISIN_1g038428mg</name>
</gene>
<feature type="transmembrane region" description="Helical" evidence="1">
    <location>
        <begin position="20"/>
        <end position="41"/>
    </location>
</feature>
<evidence type="ECO:0000256" key="1">
    <source>
        <dbReference type="SAM" id="Phobius"/>
    </source>
</evidence>
<dbReference type="PANTHER" id="PTHR33430:SF9">
    <property type="entry name" value="MATERNAL EFFECT EMBRYO ARREST 60"/>
    <property type="match status" value="1"/>
</dbReference>
<sequence>MANVMPHRKLSTTTIHIMALDGIIHVNSLFTLGLFLGLTLYPDPAATLVSGSCSAGLAIAENLVSCHVYSFSSFLFSSLIASALKQAIKIANGNREYEERGLSMTNLRVNLMVLRFGILVSAVGSVFGCGFLTMALVNMVQIKLGVLGCKSFHTLAAISPLVTLVPLALAIYVGLVLYAFSR</sequence>
<protein>
    <recommendedName>
        <fullName evidence="4">Maternal effect embryo arrest 60</fullName>
    </recommendedName>
</protein>
<evidence type="ECO:0000313" key="3">
    <source>
        <dbReference type="Proteomes" id="UP000027120"/>
    </source>
</evidence>
<reference evidence="2 3" key="1">
    <citation type="submission" date="2014-04" db="EMBL/GenBank/DDBJ databases">
        <authorList>
            <consortium name="International Citrus Genome Consortium"/>
            <person name="Gmitter F."/>
            <person name="Chen C."/>
            <person name="Farmerie W."/>
            <person name="Harkins T."/>
            <person name="Desany B."/>
            <person name="Mohiuddin M."/>
            <person name="Kodira C."/>
            <person name="Borodovsky M."/>
            <person name="Lomsadze A."/>
            <person name="Burns P."/>
            <person name="Jenkins J."/>
            <person name="Prochnik S."/>
            <person name="Shu S."/>
            <person name="Chapman J."/>
            <person name="Pitluck S."/>
            <person name="Schmutz J."/>
            <person name="Rokhsar D."/>
        </authorList>
    </citation>
    <scope>NUCLEOTIDE SEQUENCE</scope>
</reference>
<proteinExistence type="predicted"/>
<keyword evidence="1" id="KW-0812">Transmembrane</keyword>
<keyword evidence="1" id="KW-0472">Membrane</keyword>
<keyword evidence="3" id="KW-1185">Reference proteome</keyword>
<feature type="transmembrane region" description="Helical" evidence="1">
    <location>
        <begin position="109"/>
        <end position="137"/>
    </location>
</feature>
<evidence type="ECO:0008006" key="4">
    <source>
        <dbReference type="Google" id="ProtNLM"/>
    </source>
</evidence>
<dbReference type="Proteomes" id="UP000027120">
    <property type="component" value="Unassembled WGS sequence"/>
</dbReference>
<keyword evidence="1" id="KW-1133">Transmembrane helix</keyword>
<organism evidence="2 3">
    <name type="scientific">Citrus sinensis</name>
    <name type="common">Sweet orange</name>
    <name type="synonym">Citrus aurantium var. sinensis</name>
    <dbReference type="NCBI Taxonomy" id="2711"/>
    <lineage>
        <taxon>Eukaryota</taxon>
        <taxon>Viridiplantae</taxon>
        <taxon>Streptophyta</taxon>
        <taxon>Embryophyta</taxon>
        <taxon>Tracheophyta</taxon>
        <taxon>Spermatophyta</taxon>
        <taxon>Magnoliopsida</taxon>
        <taxon>eudicotyledons</taxon>
        <taxon>Gunneridae</taxon>
        <taxon>Pentapetalae</taxon>
        <taxon>rosids</taxon>
        <taxon>malvids</taxon>
        <taxon>Sapindales</taxon>
        <taxon>Rutaceae</taxon>
        <taxon>Aurantioideae</taxon>
        <taxon>Citrus</taxon>
    </lineage>
</organism>
<accession>A0A067FKR5</accession>
<evidence type="ECO:0000313" key="2">
    <source>
        <dbReference type="EMBL" id="KDO66685.1"/>
    </source>
</evidence>